<evidence type="ECO:0000256" key="7">
    <source>
        <dbReference type="ARBA" id="ARBA00023180"/>
    </source>
</evidence>
<dbReference type="EMBL" id="JAEACU010000005">
    <property type="protein sequence ID" value="KAH7528251.1"/>
    <property type="molecule type" value="Genomic_DNA"/>
</dbReference>
<feature type="domain" description="Protein kinase" evidence="9">
    <location>
        <begin position="489"/>
        <end position="756"/>
    </location>
</feature>
<dbReference type="InterPro" id="IPR011009">
    <property type="entry name" value="Kinase-like_dom_sf"/>
</dbReference>
<dbReference type="InterPro" id="IPR000719">
    <property type="entry name" value="Prot_kinase_dom"/>
</dbReference>
<dbReference type="SUPFAM" id="SSF52058">
    <property type="entry name" value="L domain-like"/>
    <property type="match status" value="1"/>
</dbReference>
<protein>
    <recommendedName>
        <fullName evidence="9">Protein kinase domain-containing protein</fullName>
    </recommendedName>
</protein>
<dbReference type="Gene3D" id="3.30.200.20">
    <property type="entry name" value="Phosphorylase Kinase, domain 1"/>
    <property type="match status" value="1"/>
</dbReference>
<dbReference type="InterPro" id="IPR001245">
    <property type="entry name" value="Ser-Thr/Tyr_kinase_cat_dom"/>
</dbReference>
<dbReference type="InterPro" id="IPR032675">
    <property type="entry name" value="LRR_dom_sf"/>
</dbReference>
<dbReference type="Pfam" id="PF00560">
    <property type="entry name" value="LRR_1"/>
    <property type="match status" value="2"/>
</dbReference>
<evidence type="ECO:0000259" key="9">
    <source>
        <dbReference type="PROSITE" id="PS50011"/>
    </source>
</evidence>
<accession>A0A978VD12</accession>
<evidence type="ECO:0000256" key="6">
    <source>
        <dbReference type="ARBA" id="ARBA00023136"/>
    </source>
</evidence>
<name>A0A978VD12_ZIZJJ</name>
<dbReference type="Gene3D" id="1.10.510.10">
    <property type="entry name" value="Transferase(Phosphotransferase) domain 1"/>
    <property type="match status" value="1"/>
</dbReference>
<dbReference type="FunFam" id="3.80.10.10:FF:000155">
    <property type="entry name" value="Putative inactive leucine-rich repeat receptor-like protein kinase"/>
    <property type="match status" value="1"/>
</dbReference>
<dbReference type="SUPFAM" id="SSF56112">
    <property type="entry name" value="Protein kinase-like (PK-like)"/>
    <property type="match status" value="1"/>
</dbReference>
<evidence type="ECO:0000256" key="8">
    <source>
        <dbReference type="SAM" id="Phobius"/>
    </source>
</evidence>
<evidence type="ECO:0000313" key="10">
    <source>
        <dbReference type="EMBL" id="KAH7528251.1"/>
    </source>
</evidence>
<dbReference type="InterPro" id="IPR003591">
    <property type="entry name" value="Leu-rich_rpt_typical-subtyp"/>
</dbReference>
<dbReference type="GO" id="GO:0033612">
    <property type="term" value="F:receptor serine/threonine kinase binding"/>
    <property type="evidence" value="ECO:0007669"/>
    <property type="project" value="TreeGrafter"/>
</dbReference>
<dbReference type="PRINTS" id="PR00019">
    <property type="entry name" value="LEURICHRPT"/>
</dbReference>
<evidence type="ECO:0000256" key="5">
    <source>
        <dbReference type="ARBA" id="ARBA00022989"/>
    </source>
</evidence>
<gene>
    <name evidence="10" type="ORF">FEM48_Zijuj05G0052700</name>
</gene>
<comment type="subcellular location">
    <subcellularLocation>
        <location evidence="1">Membrane</location>
    </subcellularLocation>
</comment>
<keyword evidence="4" id="KW-0677">Repeat</keyword>
<feature type="transmembrane region" description="Helical" evidence="8">
    <location>
        <begin position="398"/>
        <end position="422"/>
    </location>
</feature>
<dbReference type="SMART" id="SM00369">
    <property type="entry name" value="LRR_TYP"/>
    <property type="match status" value="5"/>
</dbReference>
<feature type="transmembrane region" description="Helical" evidence="8">
    <location>
        <begin position="597"/>
        <end position="619"/>
    </location>
</feature>
<proteinExistence type="predicted"/>
<dbReference type="FunFam" id="1.10.510.10:FF:000657">
    <property type="entry name" value="Putative inactive leucine-rich repeat receptor-like protein kinase"/>
    <property type="match status" value="1"/>
</dbReference>
<keyword evidence="7" id="KW-0325">Glycoprotein</keyword>
<dbReference type="Gene3D" id="3.80.10.10">
    <property type="entry name" value="Ribonuclease Inhibitor"/>
    <property type="match status" value="2"/>
</dbReference>
<dbReference type="Pfam" id="PF07714">
    <property type="entry name" value="PK_Tyr_Ser-Thr"/>
    <property type="match status" value="1"/>
</dbReference>
<keyword evidence="5 8" id="KW-1133">Transmembrane helix</keyword>
<sequence>MHLLQNPFMEFRGLFFLFWFSWSFLFGSTYQLQSSETQVLLQLRRHLEYPKELEIWNQHGIDFCSLPSSTQVNITCQENLLTELRILGDKPFKVSDFNGFAIPNQTLSESFSIDSFFTTIARLNSLKVLSLASLGIWGPIPDKIHRLSSLEYLDLGSNFLFGSIPPTISRMEKLQTLIMDYNFLNDTVPGWYDSLSNLKILSLRNNRLKGPFPSSIGRITTLTDLTMSNNEISGKLPDLGSLKNLSVLDLSGNKLSSTLPQMPKGLVMIFLSNNSFSGEIPKQYGHLSGLQHLDLSSNTLRGIPPTSLFTLPNISYLNLASNMLSGSLPDHLSCGSKLRLVSMSNNMLTGALPSCLRSEKREVNFDGNCLSTDIKHQHKKSHCENVTLKSKQSRGKNLAILVGVILGILVLMLVLALGFLVLCRRYCPRGLSEQHLLHKSVQDSSTAGFSTELLSNARFISEAAKLGTQGQPVCRSFSLEELMEATNNFDNSAFIGEGSYGKLFKGRLENGNQVAIRCLPLSKKFSIRNLKLRLDLLSKLQHQHLVYLLGHCLGDGGRAAYNLNKVYLVYEYVPNGSFRDHLCENSSRKVLNWSERLAVLIGVAKAVHFLHTGIIPGFFTNRLKTNNILLNEHGMAKLSDYGLSIVSEETEKYVAKGDATKTWQLTSIEDDAYSFGFILLEAIVGPSQASKREAFILKEMGALQSKDGQKRIVEPVVLATCSQESLSIVITIMNKCISPDASRPSFEDILWNLQYAAQVQATADGDQRTEAAS</sequence>
<dbReference type="InterPro" id="IPR001611">
    <property type="entry name" value="Leu-rich_rpt"/>
</dbReference>
<keyword evidence="2" id="KW-0433">Leucine-rich repeat</keyword>
<dbReference type="Pfam" id="PF13855">
    <property type="entry name" value="LRR_8"/>
    <property type="match status" value="2"/>
</dbReference>
<dbReference type="PROSITE" id="PS51450">
    <property type="entry name" value="LRR"/>
    <property type="match status" value="2"/>
</dbReference>
<keyword evidence="6 8" id="KW-0472">Membrane</keyword>
<dbReference type="GO" id="GO:0005524">
    <property type="term" value="F:ATP binding"/>
    <property type="evidence" value="ECO:0007669"/>
    <property type="project" value="InterPro"/>
</dbReference>
<evidence type="ECO:0000256" key="4">
    <source>
        <dbReference type="ARBA" id="ARBA00022737"/>
    </source>
</evidence>
<comment type="caution">
    <text evidence="10">The sequence shown here is derived from an EMBL/GenBank/DDBJ whole genome shotgun (WGS) entry which is preliminary data.</text>
</comment>
<evidence type="ECO:0000256" key="3">
    <source>
        <dbReference type="ARBA" id="ARBA00022692"/>
    </source>
</evidence>
<dbReference type="PROSITE" id="PS50011">
    <property type="entry name" value="PROTEIN_KINASE_DOM"/>
    <property type="match status" value="1"/>
</dbReference>
<dbReference type="PANTHER" id="PTHR48056">
    <property type="entry name" value="LRR RECEPTOR-LIKE SERINE/THREONINE-PROTEIN KINASE-RELATED"/>
    <property type="match status" value="1"/>
</dbReference>
<reference evidence="10" key="1">
    <citation type="journal article" date="2021" name="Front. Plant Sci.">
        <title>Chromosome-Scale Genome Assembly for Chinese Sour Jujube and Insights Into Its Genome Evolution and Domestication Signature.</title>
        <authorList>
            <person name="Shen L.-Y."/>
            <person name="Luo H."/>
            <person name="Wang X.-L."/>
            <person name="Wang X.-M."/>
            <person name="Qiu X.-J."/>
            <person name="Liu H."/>
            <person name="Zhou S.-S."/>
            <person name="Jia K.-H."/>
            <person name="Nie S."/>
            <person name="Bao Y.-T."/>
            <person name="Zhang R.-G."/>
            <person name="Yun Q.-Z."/>
            <person name="Chai Y.-H."/>
            <person name="Lu J.-Y."/>
            <person name="Li Y."/>
            <person name="Zhao S.-W."/>
            <person name="Mao J.-F."/>
            <person name="Jia S.-G."/>
            <person name="Mao Y.-M."/>
        </authorList>
    </citation>
    <scope>NUCLEOTIDE SEQUENCE</scope>
    <source>
        <strain evidence="10">AT0</strain>
        <tissue evidence="10">Leaf</tissue>
    </source>
</reference>
<evidence type="ECO:0000256" key="1">
    <source>
        <dbReference type="ARBA" id="ARBA00004370"/>
    </source>
</evidence>
<dbReference type="InterPro" id="IPR050647">
    <property type="entry name" value="Plant_LRR-RLKs"/>
</dbReference>
<organism evidence="10 11">
    <name type="scientific">Ziziphus jujuba var. spinosa</name>
    <dbReference type="NCBI Taxonomy" id="714518"/>
    <lineage>
        <taxon>Eukaryota</taxon>
        <taxon>Viridiplantae</taxon>
        <taxon>Streptophyta</taxon>
        <taxon>Embryophyta</taxon>
        <taxon>Tracheophyta</taxon>
        <taxon>Spermatophyta</taxon>
        <taxon>Magnoliopsida</taxon>
        <taxon>eudicotyledons</taxon>
        <taxon>Gunneridae</taxon>
        <taxon>Pentapetalae</taxon>
        <taxon>rosids</taxon>
        <taxon>fabids</taxon>
        <taxon>Rosales</taxon>
        <taxon>Rhamnaceae</taxon>
        <taxon>Paliureae</taxon>
        <taxon>Ziziphus</taxon>
    </lineage>
</organism>
<dbReference type="Proteomes" id="UP000813462">
    <property type="component" value="Unassembled WGS sequence"/>
</dbReference>
<keyword evidence="3 8" id="KW-0812">Transmembrane</keyword>
<evidence type="ECO:0000313" key="11">
    <source>
        <dbReference type="Proteomes" id="UP000813462"/>
    </source>
</evidence>
<dbReference type="PANTHER" id="PTHR48056:SF61">
    <property type="entry name" value="PROTEIN KINASE DOMAIN-CONTAINING PROTEIN"/>
    <property type="match status" value="1"/>
</dbReference>
<dbReference type="GO" id="GO:0004672">
    <property type="term" value="F:protein kinase activity"/>
    <property type="evidence" value="ECO:0007669"/>
    <property type="project" value="InterPro"/>
</dbReference>
<dbReference type="GO" id="GO:0016020">
    <property type="term" value="C:membrane"/>
    <property type="evidence" value="ECO:0007669"/>
    <property type="project" value="UniProtKB-SubCell"/>
</dbReference>
<dbReference type="FunFam" id="3.80.10.10:FF:000380">
    <property type="entry name" value="Putative inactive leucine-rich repeat receptor-like protein kinase"/>
    <property type="match status" value="1"/>
</dbReference>
<dbReference type="AlphaFoldDB" id="A0A978VD12"/>
<evidence type="ECO:0000256" key="2">
    <source>
        <dbReference type="ARBA" id="ARBA00022614"/>
    </source>
</evidence>